<keyword evidence="18" id="KW-0539">Nucleus</keyword>
<dbReference type="SMART" id="SM00369">
    <property type="entry name" value="LRR_TYP"/>
    <property type="match status" value="3"/>
</dbReference>
<dbReference type="InterPro" id="IPR050410">
    <property type="entry name" value="CCR4/nocturin_mRNA_transcr"/>
</dbReference>
<comment type="cofactor">
    <cofactor evidence="2">
        <name>Mg(2+)</name>
        <dbReference type="ChEBI" id="CHEBI:18420"/>
    </cofactor>
</comment>
<dbReference type="InterPro" id="IPR032675">
    <property type="entry name" value="LRR_dom_sf"/>
</dbReference>
<evidence type="ECO:0000256" key="3">
    <source>
        <dbReference type="ARBA" id="ARBA00004123"/>
    </source>
</evidence>
<protein>
    <recommendedName>
        <fullName evidence="19">CCR4-Not complex 3'-5'-exoribonuclease subunit Ccr4</fullName>
        <ecNumber evidence="6">3.1.13.4</ecNumber>
    </recommendedName>
    <alternativeName>
        <fullName evidence="20">Carbon catabolite repressor protein 4</fullName>
    </alternativeName>
    <alternativeName>
        <fullName evidence="21">Cytoplasmic deadenylase</fullName>
    </alternativeName>
    <alternativeName>
        <fullName evidence="22">Glucose-repressible alcohol dehydrogenase transcriptional effector</fullName>
    </alternativeName>
</protein>
<comment type="catalytic activity">
    <reaction evidence="1">
        <text>Exonucleolytic cleavage of poly(A) to 5'-AMP.</text>
        <dbReference type="EC" id="3.1.13.4"/>
    </reaction>
</comment>
<keyword evidence="10" id="KW-0479">Metal-binding</keyword>
<keyword evidence="16" id="KW-0805">Transcription regulation</keyword>
<name>A0A6G1GMS2_9PEZI</name>
<dbReference type="SUPFAM" id="SSF52058">
    <property type="entry name" value="L domain-like"/>
    <property type="match status" value="1"/>
</dbReference>
<dbReference type="PROSITE" id="PS51450">
    <property type="entry name" value="LRR"/>
    <property type="match status" value="1"/>
</dbReference>
<evidence type="ECO:0000256" key="18">
    <source>
        <dbReference type="ARBA" id="ARBA00023242"/>
    </source>
</evidence>
<keyword evidence="12" id="KW-0378">Hydrolase</keyword>
<evidence type="ECO:0000256" key="10">
    <source>
        <dbReference type="ARBA" id="ARBA00022723"/>
    </source>
</evidence>
<gene>
    <name evidence="26" type="ORF">K402DRAFT_363672</name>
</gene>
<dbReference type="InterPro" id="IPR036691">
    <property type="entry name" value="Endo/exonu/phosph_ase_sf"/>
</dbReference>
<evidence type="ECO:0000256" key="20">
    <source>
        <dbReference type="ARBA" id="ARBA00030493"/>
    </source>
</evidence>
<comment type="function">
    <text evidence="23">Acts as a catalytic component of the CCR4-NOT core complex, which in the nucleus seems to be a general transcription factor, and in the cytoplasm the major mRNA deadenylase involved in mRNA turnover. Ccr4 has 3'-5' RNase activity with a strong preference for polyadenylated substrates and also low exonuclease activity towards single-stranded DNA.</text>
</comment>
<evidence type="ECO:0000256" key="17">
    <source>
        <dbReference type="ARBA" id="ARBA00023163"/>
    </source>
</evidence>
<evidence type="ECO:0000256" key="5">
    <source>
        <dbReference type="ARBA" id="ARBA00010774"/>
    </source>
</evidence>
<keyword evidence="7" id="KW-0963">Cytoplasm</keyword>
<evidence type="ECO:0000256" key="16">
    <source>
        <dbReference type="ARBA" id="ARBA00023015"/>
    </source>
</evidence>
<accession>A0A6G1GMS2</accession>
<dbReference type="EMBL" id="ML977189">
    <property type="protein sequence ID" value="KAF1982059.1"/>
    <property type="molecule type" value="Genomic_DNA"/>
</dbReference>
<evidence type="ECO:0000313" key="27">
    <source>
        <dbReference type="Proteomes" id="UP000800041"/>
    </source>
</evidence>
<dbReference type="PANTHER" id="PTHR12121:SF100">
    <property type="entry name" value="POLY(A)-SPECIFIC RIBONUCLEASE"/>
    <property type="match status" value="1"/>
</dbReference>
<evidence type="ECO:0000256" key="24">
    <source>
        <dbReference type="SAM" id="MobiDB-lite"/>
    </source>
</evidence>
<keyword evidence="17" id="KW-0804">Transcription</keyword>
<dbReference type="GO" id="GO:0046872">
    <property type="term" value="F:metal ion binding"/>
    <property type="evidence" value="ECO:0007669"/>
    <property type="project" value="UniProtKB-KW"/>
</dbReference>
<dbReference type="PANTHER" id="PTHR12121">
    <property type="entry name" value="CARBON CATABOLITE REPRESSOR PROTEIN 4"/>
    <property type="match status" value="1"/>
</dbReference>
<feature type="domain" description="Endonuclease/exonuclease/phosphatase" evidence="25">
    <location>
        <begin position="317"/>
        <end position="661"/>
    </location>
</feature>
<keyword evidence="27" id="KW-1185">Reference proteome</keyword>
<dbReference type="GO" id="GO:0003723">
    <property type="term" value="F:RNA binding"/>
    <property type="evidence" value="ECO:0007669"/>
    <property type="project" value="UniProtKB-KW"/>
</dbReference>
<evidence type="ECO:0000256" key="13">
    <source>
        <dbReference type="ARBA" id="ARBA00022839"/>
    </source>
</evidence>
<evidence type="ECO:0000256" key="1">
    <source>
        <dbReference type="ARBA" id="ARBA00001663"/>
    </source>
</evidence>
<evidence type="ECO:0000256" key="21">
    <source>
        <dbReference type="ARBA" id="ARBA00031469"/>
    </source>
</evidence>
<feature type="region of interest" description="Disordered" evidence="24">
    <location>
        <begin position="680"/>
        <end position="699"/>
    </location>
</feature>
<comment type="subcellular location">
    <subcellularLocation>
        <location evidence="4">Cytoplasm</location>
    </subcellularLocation>
    <subcellularLocation>
        <location evidence="3">Nucleus</location>
    </subcellularLocation>
</comment>
<evidence type="ECO:0000256" key="23">
    <source>
        <dbReference type="ARBA" id="ARBA00045495"/>
    </source>
</evidence>
<dbReference type="GO" id="GO:0005634">
    <property type="term" value="C:nucleus"/>
    <property type="evidence" value="ECO:0007669"/>
    <property type="project" value="UniProtKB-SubCell"/>
</dbReference>
<evidence type="ECO:0000256" key="12">
    <source>
        <dbReference type="ARBA" id="ARBA00022801"/>
    </source>
</evidence>
<evidence type="ECO:0000313" key="26">
    <source>
        <dbReference type="EMBL" id="KAF1982059.1"/>
    </source>
</evidence>
<dbReference type="FunFam" id="3.60.10.10:FF:000037">
    <property type="entry name" value="Glucose-repressible alcohol dehydrogenase transcriptional effector"/>
    <property type="match status" value="1"/>
</dbReference>
<dbReference type="Pfam" id="PF03372">
    <property type="entry name" value="Exo_endo_phos"/>
    <property type="match status" value="1"/>
</dbReference>
<feature type="compositionally biased region" description="Polar residues" evidence="24">
    <location>
        <begin position="60"/>
        <end position="88"/>
    </location>
</feature>
<dbReference type="GO" id="GO:0005737">
    <property type="term" value="C:cytoplasm"/>
    <property type="evidence" value="ECO:0007669"/>
    <property type="project" value="UniProtKB-SubCell"/>
</dbReference>
<dbReference type="InterPro" id="IPR003591">
    <property type="entry name" value="Leu-rich_rpt_typical-subtyp"/>
</dbReference>
<dbReference type="AlphaFoldDB" id="A0A6G1GMS2"/>
<keyword evidence="11" id="KW-0677">Repeat</keyword>
<feature type="region of interest" description="Disordered" evidence="24">
    <location>
        <begin position="1"/>
        <end position="23"/>
    </location>
</feature>
<dbReference type="Proteomes" id="UP000800041">
    <property type="component" value="Unassembled WGS sequence"/>
</dbReference>
<evidence type="ECO:0000256" key="2">
    <source>
        <dbReference type="ARBA" id="ARBA00001946"/>
    </source>
</evidence>
<keyword evidence="14" id="KW-0460">Magnesium</keyword>
<dbReference type="CDD" id="cd09097">
    <property type="entry name" value="Deadenylase_CCR4"/>
    <property type="match status" value="1"/>
</dbReference>
<proteinExistence type="inferred from homology"/>
<evidence type="ECO:0000256" key="7">
    <source>
        <dbReference type="ARBA" id="ARBA00022490"/>
    </source>
</evidence>
<evidence type="ECO:0000259" key="25">
    <source>
        <dbReference type="Pfam" id="PF03372"/>
    </source>
</evidence>
<keyword evidence="15" id="KW-0694">RNA-binding</keyword>
<dbReference type="Gene3D" id="3.80.10.10">
    <property type="entry name" value="Ribonuclease Inhibitor"/>
    <property type="match status" value="1"/>
</dbReference>
<keyword evidence="8" id="KW-0433">Leucine-rich repeat</keyword>
<dbReference type="SUPFAM" id="SSF56219">
    <property type="entry name" value="DNase I-like"/>
    <property type="match status" value="1"/>
</dbReference>
<reference evidence="26" key="1">
    <citation type="journal article" date="2020" name="Stud. Mycol.">
        <title>101 Dothideomycetes genomes: a test case for predicting lifestyles and emergence of pathogens.</title>
        <authorList>
            <person name="Haridas S."/>
            <person name="Albert R."/>
            <person name="Binder M."/>
            <person name="Bloem J."/>
            <person name="Labutti K."/>
            <person name="Salamov A."/>
            <person name="Andreopoulos B."/>
            <person name="Baker S."/>
            <person name="Barry K."/>
            <person name="Bills G."/>
            <person name="Bluhm B."/>
            <person name="Cannon C."/>
            <person name="Castanera R."/>
            <person name="Culley D."/>
            <person name="Daum C."/>
            <person name="Ezra D."/>
            <person name="Gonzalez J."/>
            <person name="Henrissat B."/>
            <person name="Kuo A."/>
            <person name="Liang C."/>
            <person name="Lipzen A."/>
            <person name="Lutzoni F."/>
            <person name="Magnuson J."/>
            <person name="Mondo S."/>
            <person name="Nolan M."/>
            <person name="Ohm R."/>
            <person name="Pangilinan J."/>
            <person name="Park H.-J."/>
            <person name="Ramirez L."/>
            <person name="Alfaro M."/>
            <person name="Sun H."/>
            <person name="Tritt A."/>
            <person name="Yoshinaga Y."/>
            <person name="Zwiers L.-H."/>
            <person name="Turgeon B."/>
            <person name="Goodwin S."/>
            <person name="Spatafora J."/>
            <person name="Crous P."/>
            <person name="Grigoriev I."/>
        </authorList>
    </citation>
    <scope>NUCLEOTIDE SEQUENCE</scope>
    <source>
        <strain evidence="26">CBS 113979</strain>
    </source>
</reference>
<feature type="compositionally biased region" description="Low complexity" evidence="24">
    <location>
        <begin position="680"/>
        <end position="693"/>
    </location>
</feature>
<evidence type="ECO:0000256" key="15">
    <source>
        <dbReference type="ARBA" id="ARBA00022884"/>
    </source>
</evidence>
<evidence type="ECO:0000256" key="14">
    <source>
        <dbReference type="ARBA" id="ARBA00022842"/>
    </source>
</evidence>
<evidence type="ECO:0000256" key="4">
    <source>
        <dbReference type="ARBA" id="ARBA00004496"/>
    </source>
</evidence>
<keyword evidence="13" id="KW-0269">Exonuclease</keyword>
<dbReference type="EC" id="3.1.13.4" evidence="6"/>
<feature type="region of interest" description="Disordered" evidence="24">
    <location>
        <begin position="39"/>
        <end position="92"/>
    </location>
</feature>
<comment type="similarity">
    <text evidence="5">Belongs to the CCR4/nocturin family.</text>
</comment>
<sequence>MYNQNAPQGQHAMLNGGAGHPQFMRAGIPRGVQHHNNQFHAHQHQQHQDHGGHGGMYANHQHSLSNGGLGNNAQHYSQNQMQNGTPNSVHAAINNAPNEHWAEQLRLARQAQDMRMTHSHARNHPSVGKNVVAGASNGTTQGETEERNRATSASNAAETNQIWTCLDCSGQHLKMISTALFRYDFLTELYLNNNKLSFLPPAIGRLQNLKFLDLSLNDLRVLPPEIGMLGKLKQLWTFHNHIEDLPYELGALSQLEILGIEGNPLNEQLKSVIMESGTGALVKYLRESTPPLDPPRERDWIEKDDCVSYMDDTFSVLTYNILCDRMATESQYPYTPSAAIHWDHRSKLILAELRARNADIICLQEVDVRNYNNYFREALAHDDYKGIFFPKGKARTMQDQEKEVVDGCAIFYKSSKYILIEKTCVDYANIAINRPDMKGEHDIFNRVMPRDDIAIISFFENRQTGSRLIVATTHIYWHTLYTDVKIVQVAILMAQMKLQADKWAKHPPLSDKEKAVFQYANGDLEDGEEPPEEVKTPAPSMSYEEGTHIPMVVCGDFNSEPDSGVCQLLSFGYLPREHPDLVGRRYGGITKEGIRHPFSLKSAYTTKELDFTNYTNTFKGVLDHIYYSTNSMRAVGVLGEIDKEYLERVPGFPNYHYPSDHIALQAQFVVTRKKEKKLITGGSEAGGSTASRSQATISQ</sequence>
<dbReference type="Pfam" id="PF00560">
    <property type="entry name" value="LRR_1"/>
    <property type="match status" value="1"/>
</dbReference>
<organism evidence="26 27">
    <name type="scientific">Aulographum hederae CBS 113979</name>
    <dbReference type="NCBI Taxonomy" id="1176131"/>
    <lineage>
        <taxon>Eukaryota</taxon>
        <taxon>Fungi</taxon>
        <taxon>Dikarya</taxon>
        <taxon>Ascomycota</taxon>
        <taxon>Pezizomycotina</taxon>
        <taxon>Dothideomycetes</taxon>
        <taxon>Pleosporomycetidae</taxon>
        <taxon>Aulographales</taxon>
        <taxon>Aulographaceae</taxon>
    </lineage>
</organism>
<dbReference type="Gene3D" id="3.60.10.10">
    <property type="entry name" value="Endonuclease/exonuclease/phosphatase"/>
    <property type="match status" value="1"/>
</dbReference>
<dbReference type="OrthoDB" id="428734at2759"/>
<evidence type="ECO:0000256" key="8">
    <source>
        <dbReference type="ARBA" id="ARBA00022614"/>
    </source>
</evidence>
<evidence type="ECO:0000256" key="22">
    <source>
        <dbReference type="ARBA" id="ARBA00033317"/>
    </source>
</evidence>
<evidence type="ECO:0000256" key="11">
    <source>
        <dbReference type="ARBA" id="ARBA00022737"/>
    </source>
</evidence>
<evidence type="ECO:0000256" key="9">
    <source>
        <dbReference type="ARBA" id="ARBA00022722"/>
    </source>
</evidence>
<evidence type="ECO:0000256" key="6">
    <source>
        <dbReference type="ARBA" id="ARBA00012161"/>
    </source>
</evidence>
<dbReference type="GO" id="GO:0004535">
    <property type="term" value="F:poly(A)-specific ribonuclease activity"/>
    <property type="evidence" value="ECO:0007669"/>
    <property type="project" value="UniProtKB-EC"/>
</dbReference>
<evidence type="ECO:0000256" key="19">
    <source>
        <dbReference type="ARBA" id="ARBA00023475"/>
    </source>
</evidence>
<keyword evidence="9" id="KW-0540">Nuclease</keyword>
<feature type="region of interest" description="Disordered" evidence="24">
    <location>
        <begin position="120"/>
        <end position="155"/>
    </location>
</feature>
<dbReference type="FunFam" id="3.80.10.10:FF:000447">
    <property type="entry name" value="Glucose-repressible alcohol dehydrogenase transcriptional effector"/>
    <property type="match status" value="1"/>
</dbReference>
<dbReference type="InterPro" id="IPR005135">
    <property type="entry name" value="Endo/exonuclease/phosphatase"/>
</dbReference>
<dbReference type="InterPro" id="IPR001611">
    <property type="entry name" value="Leu-rich_rpt"/>
</dbReference>